<comment type="caution">
    <text evidence="3">The sequence shown here is derived from an EMBL/GenBank/DDBJ whole genome shotgun (WGS) entry which is preliminary data.</text>
</comment>
<sequence length="325" mass="36347">MADHPLSPTELQNELAETSTPTLLLYLLRSSSTITFLTVDDEISVYWRTRTTWASVLFYINRYLSLVGNAVPMVMQNFWATPNFNPHKVQVCRGIGIYHQYFAIVAQIFVAALLIMRTYALYERSRIVLFFTSGIALAAVVVGAYIIFSGKGTSDDLTAVYLEVGCASGLHITQSRSYGFGWIGMLVFDIAIFSLTAWKAWAHSMERRGPSLFTILIRDGAIFFFVMMSSNGGNILSFFYAGPYTRGVATAFTNVLSSVMISRLMLNLRTHAFEGSTIHTAESTTLYNPPISTVVEPYYHPDSNHFANSMLPEDIQLDDLRRGDP</sequence>
<feature type="transmembrane region" description="Helical" evidence="1">
    <location>
        <begin position="127"/>
        <end position="148"/>
    </location>
</feature>
<evidence type="ECO:0000256" key="1">
    <source>
        <dbReference type="SAM" id="Phobius"/>
    </source>
</evidence>
<feature type="transmembrane region" description="Helical" evidence="1">
    <location>
        <begin position="180"/>
        <end position="201"/>
    </location>
</feature>
<evidence type="ECO:0000313" key="3">
    <source>
        <dbReference type="EMBL" id="KAF7349428.1"/>
    </source>
</evidence>
<feature type="transmembrane region" description="Helical" evidence="1">
    <location>
        <begin position="95"/>
        <end position="115"/>
    </location>
</feature>
<feature type="domain" description="DUF6533" evidence="2">
    <location>
        <begin position="36"/>
        <end position="67"/>
    </location>
</feature>
<keyword evidence="4" id="KW-1185">Reference proteome</keyword>
<organism evidence="3 4">
    <name type="scientific">Mycena sanguinolenta</name>
    <dbReference type="NCBI Taxonomy" id="230812"/>
    <lineage>
        <taxon>Eukaryota</taxon>
        <taxon>Fungi</taxon>
        <taxon>Dikarya</taxon>
        <taxon>Basidiomycota</taxon>
        <taxon>Agaricomycotina</taxon>
        <taxon>Agaricomycetes</taxon>
        <taxon>Agaricomycetidae</taxon>
        <taxon>Agaricales</taxon>
        <taxon>Marasmiineae</taxon>
        <taxon>Mycenaceae</taxon>
        <taxon>Mycena</taxon>
    </lineage>
</organism>
<feature type="transmembrane region" description="Helical" evidence="1">
    <location>
        <begin position="56"/>
        <end position="75"/>
    </location>
</feature>
<protein>
    <recommendedName>
        <fullName evidence="2">DUF6533 domain-containing protein</fullName>
    </recommendedName>
</protein>
<proteinExistence type="predicted"/>
<keyword evidence="1" id="KW-0472">Membrane</keyword>
<dbReference type="OrthoDB" id="3261349at2759"/>
<reference evidence="3" key="1">
    <citation type="submission" date="2020-05" db="EMBL/GenBank/DDBJ databases">
        <title>Mycena genomes resolve the evolution of fungal bioluminescence.</title>
        <authorList>
            <person name="Tsai I.J."/>
        </authorList>
    </citation>
    <scope>NUCLEOTIDE SEQUENCE</scope>
    <source>
        <strain evidence="3">160909Yilan</strain>
    </source>
</reference>
<keyword evidence="1" id="KW-0812">Transmembrane</keyword>
<evidence type="ECO:0000313" key="4">
    <source>
        <dbReference type="Proteomes" id="UP000623467"/>
    </source>
</evidence>
<name>A0A8H6XWC5_9AGAR</name>
<dbReference type="Pfam" id="PF20151">
    <property type="entry name" value="DUF6533"/>
    <property type="match status" value="1"/>
</dbReference>
<dbReference type="AlphaFoldDB" id="A0A8H6XWC5"/>
<feature type="transmembrane region" description="Helical" evidence="1">
    <location>
        <begin position="222"/>
        <end position="241"/>
    </location>
</feature>
<dbReference type="EMBL" id="JACAZH010000016">
    <property type="protein sequence ID" value="KAF7349428.1"/>
    <property type="molecule type" value="Genomic_DNA"/>
</dbReference>
<keyword evidence="1" id="KW-1133">Transmembrane helix</keyword>
<accession>A0A8H6XWC5</accession>
<dbReference type="InterPro" id="IPR045340">
    <property type="entry name" value="DUF6533"/>
</dbReference>
<gene>
    <name evidence="3" type="ORF">MSAN_01732700</name>
</gene>
<dbReference type="Proteomes" id="UP000623467">
    <property type="component" value="Unassembled WGS sequence"/>
</dbReference>
<evidence type="ECO:0000259" key="2">
    <source>
        <dbReference type="Pfam" id="PF20151"/>
    </source>
</evidence>